<name>A0AA39M8K7_9BILA</name>
<proteinExistence type="predicted"/>
<protein>
    <submittedName>
        <fullName evidence="1">Uncharacterized protein</fullName>
    </submittedName>
</protein>
<dbReference type="AlphaFoldDB" id="A0AA39M8K7"/>
<keyword evidence="2" id="KW-1185">Reference proteome</keyword>
<dbReference type="EMBL" id="JAUCMV010000001">
    <property type="protein sequence ID" value="KAK0424728.1"/>
    <property type="molecule type" value="Genomic_DNA"/>
</dbReference>
<dbReference type="Proteomes" id="UP001175271">
    <property type="component" value="Unassembled WGS sequence"/>
</dbReference>
<reference evidence="1" key="1">
    <citation type="submission" date="2023-06" db="EMBL/GenBank/DDBJ databases">
        <title>Genomic analysis of the entomopathogenic nematode Steinernema hermaphroditum.</title>
        <authorList>
            <person name="Schwarz E.M."/>
            <person name="Heppert J.K."/>
            <person name="Baniya A."/>
            <person name="Schwartz H.T."/>
            <person name="Tan C.-H."/>
            <person name="Antoshechkin I."/>
            <person name="Sternberg P.W."/>
            <person name="Goodrich-Blair H."/>
            <person name="Dillman A.R."/>
        </authorList>
    </citation>
    <scope>NUCLEOTIDE SEQUENCE</scope>
    <source>
        <strain evidence="1">PS9179</strain>
        <tissue evidence="1">Whole animal</tissue>
    </source>
</reference>
<accession>A0AA39M8K7</accession>
<comment type="caution">
    <text evidence="1">The sequence shown here is derived from an EMBL/GenBank/DDBJ whole genome shotgun (WGS) entry which is preliminary data.</text>
</comment>
<gene>
    <name evidence="1" type="ORF">QR680_008815</name>
</gene>
<sequence>MNRSETHLSLSLHILNREAPYRIVFLQTVRAFYYRMHVFEMNVSSTLARRGRTVGEIVNLISVDVDNFKEFMENSMYVLLMPLAISTTPD</sequence>
<evidence type="ECO:0000313" key="1">
    <source>
        <dbReference type="EMBL" id="KAK0424728.1"/>
    </source>
</evidence>
<organism evidence="1 2">
    <name type="scientific">Steinernema hermaphroditum</name>
    <dbReference type="NCBI Taxonomy" id="289476"/>
    <lineage>
        <taxon>Eukaryota</taxon>
        <taxon>Metazoa</taxon>
        <taxon>Ecdysozoa</taxon>
        <taxon>Nematoda</taxon>
        <taxon>Chromadorea</taxon>
        <taxon>Rhabditida</taxon>
        <taxon>Tylenchina</taxon>
        <taxon>Panagrolaimomorpha</taxon>
        <taxon>Strongyloidoidea</taxon>
        <taxon>Steinernematidae</taxon>
        <taxon>Steinernema</taxon>
    </lineage>
</organism>
<evidence type="ECO:0000313" key="2">
    <source>
        <dbReference type="Proteomes" id="UP001175271"/>
    </source>
</evidence>